<evidence type="ECO:0000256" key="2">
    <source>
        <dbReference type="ARBA" id="ARBA00022884"/>
    </source>
</evidence>
<dbReference type="HOGENOM" id="CLU_2302841_0_0_14"/>
<reference evidence="8 9" key="1">
    <citation type="journal article" date="2011" name="J. Bacteriol.">
        <title>Complete genome sequence of the hemotrophic Mycoplasma suis strain KI3806.</title>
        <authorList>
            <person name="Oehlerking J."/>
            <person name="Kube M."/>
            <person name="Felder K.M."/>
            <person name="Matter D."/>
            <person name="Wittenbrink M.M."/>
            <person name="Schwarzenbach S."/>
            <person name="Kramer M.M."/>
            <person name="Hoelzle K."/>
            <person name="Hoelzle L.E."/>
        </authorList>
    </citation>
    <scope>NUCLEOTIDE SEQUENCE [LARGE SCALE GENOMIC DNA]</scope>
    <source>
        <strain evidence="9">KI_3806</strain>
    </source>
</reference>
<dbReference type="EMBL" id="FQ790233">
    <property type="protein sequence ID" value="CBZ40529.1"/>
    <property type="molecule type" value="Genomic_DNA"/>
</dbReference>
<dbReference type="NCBIfam" id="TIGR00029">
    <property type="entry name" value="S20"/>
    <property type="match status" value="1"/>
</dbReference>
<gene>
    <name evidence="8" type="primary">rpsT</name>
    <name evidence="8" type="ORF">MSUIS_04360</name>
</gene>
<dbReference type="InterPro" id="IPR002583">
    <property type="entry name" value="Ribosomal_bS20"/>
</dbReference>
<evidence type="ECO:0000313" key="9">
    <source>
        <dbReference type="Proteomes" id="UP000008645"/>
    </source>
</evidence>
<dbReference type="AlphaFoldDB" id="F0V1J8"/>
<dbReference type="GO" id="GO:0003735">
    <property type="term" value="F:structural constituent of ribosome"/>
    <property type="evidence" value="ECO:0007669"/>
    <property type="project" value="InterPro"/>
</dbReference>
<keyword evidence="1" id="KW-0699">rRNA-binding</keyword>
<feature type="compositionally biased region" description="Basic residues" evidence="7">
    <location>
        <begin position="1"/>
        <end position="18"/>
    </location>
</feature>
<dbReference type="Proteomes" id="UP000008645">
    <property type="component" value="Chromosome"/>
</dbReference>
<evidence type="ECO:0000256" key="1">
    <source>
        <dbReference type="ARBA" id="ARBA00022730"/>
    </source>
</evidence>
<sequence length="111" mass="13083">MASKKKKVNSRERSRKKELKKEKIRYELRRKVKKSIKKQISNLFPVSSRTSEEVISPELLLEKKKALSELYKTLDSKQSKGLITKGRVNRLKSRCTIKFNKLFLNQESKNT</sequence>
<dbReference type="SUPFAM" id="SSF46992">
    <property type="entry name" value="Ribosomal protein S20"/>
    <property type="match status" value="1"/>
</dbReference>
<evidence type="ECO:0000256" key="4">
    <source>
        <dbReference type="ARBA" id="ARBA00023274"/>
    </source>
</evidence>
<evidence type="ECO:0000256" key="7">
    <source>
        <dbReference type="SAM" id="MobiDB-lite"/>
    </source>
</evidence>
<evidence type="ECO:0000256" key="3">
    <source>
        <dbReference type="ARBA" id="ARBA00022980"/>
    </source>
</evidence>
<name>F0V1J8_MYCS3</name>
<keyword evidence="2" id="KW-0694">RNA-binding</keyword>
<dbReference type="GO" id="GO:0019843">
    <property type="term" value="F:rRNA binding"/>
    <property type="evidence" value="ECO:0007669"/>
    <property type="project" value="UniProtKB-KW"/>
</dbReference>
<dbReference type="GO" id="GO:0006412">
    <property type="term" value="P:translation"/>
    <property type="evidence" value="ECO:0007669"/>
    <property type="project" value="InterPro"/>
</dbReference>
<dbReference type="OrthoDB" id="399072at2"/>
<dbReference type="InterPro" id="IPR036510">
    <property type="entry name" value="Ribosomal_bS20_sf"/>
</dbReference>
<dbReference type="Gene3D" id="1.20.58.110">
    <property type="entry name" value="Ribosomal protein S20"/>
    <property type="match status" value="1"/>
</dbReference>
<keyword evidence="4" id="KW-0687">Ribonucleoprotein</keyword>
<organism evidence="8 9">
    <name type="scientific">Mycoplasma suis (strain KI_3806)</name>
    <dbReference type="NCBI Taxonomy" id="708248"/>
    <lineage>
        <taxon>Bacteria</taxon>
        <taxon>Bacillati</taxon>
        <taxon>Mycoplasmatota</taxon>
        <taxon>Mollicutes</taxon>
        <taxon>Mycoplasmataceae</taxon>
        <taxon>Mycoplasma</taxon>
    </lineage>
</organism>
<dbReference type="GO" id="GO:1990904">
    <property type="term" value="C:ribonucleoprotein complex"/>
    <property type="evidence" value="ECO:0007669"/>
    <property type="project" value="UniProtKB-KW"/>
</dbReference>
<dbReference type="RefSeq" id="WP_013609132.1">
    <property type="nucleotide sequence ID" value="NC_015153.1"/>
</dbReference>
<dbReference type="GO" id="GO:0005840">
    <property type="term" value="C:ribosome"/>
    <property type="evidence" value="ECO:0007669"/>
    <property type="project" value="UniProtKB-KW"/>
</dbReference>
<evidence type="ECO:0000256" key="6">
    <source>
        <dbReference type="ARBA" id="ARBA00035343"/>
    </source>
</evidence>
<dbReference type="KEGG" id="msk:MSUIS_04360"/>
<evidence type="ECO:0000256" key="5">
    <source>
        <dbReference type="ARBA" id="ARBA00035136"/>
    </source>
</evidence>
<accession>F0V1J8</accession>
<proteinExistence type="predicted"/>
<feature type="region of interest" description="Disordered" evidence="7">
    <location>
        <begin position="1"/>
        <end position="22"/>
    </location>
</feature>
<protein>
    <recommendedName>
        <fullName evidence="5">Small ribosomal subunit protein bS20</fullName>
    </recommendedName>
    <alternativeName>
        <fullName evidence="6">30S ribosomal protein S20</fullName>
    </alternativeName>
</protein>
<keyword evidence="3 8" id="KW-0689">Ribosomal protein</keyword>
<evidence type="ECO:0000313" key="8">
    <source>
        <dbReference type="EMBL" id="CBZ40529.1"/>
    </source>
</evidence>